<evidence type="ECO:0000313" key="2">
    <source>
        <dbReference type="Proteomes" id="UP000218899"/>
    </source>
</evidence>
<sequence>MASESVSVSGPVHVQPDSKERVAYELMRHIDQLTRPESGEHRTPDYWFRLYAKCHRLVVYGMEPKDIQQVK</sequence>
<name>A0A1B4V0Q1_9GAMM</name>
<keyword evidence="2" id="KW-1185">Reference proteome</keyword>
<dbReference type="AlphaFoldDB" id="A0A1B4V0Q1"/>
<accession>A0A1B4V0Q1</accession>
<reference evidence="1 2" key="1">
    <citation type="submission" date="2015-08" db="EMBL/GenBank/DDBJ databases">
        <title>Complete genome sequence of Sulfurifustis variabilis.</title>
        <authorList>
            <person name="Miura A."/>
            <person name="Kojima H."/>
            <person name="Fukui M."/>
        </authorList>
    </citation>
    <scope>NUCLEOTIDE SEQUENCE [LARGE SCALE GENOMIC DNA]</scope>
    <source>
        <strain evidence="2">skN76</strain>
    </source>
</reference>
<dbReference type="KEGG" id="sva:SVA_0449"/>
<gene>
    <name evidence="1" type="ORF">SVA_0449</name>
</gene>
<protein>
    <submittedName>
        <fullName evidence="1">Uncharacterized protein</fullName>
    </submittedName>
</protein>
<evidence type="ECO:0000313" key="1">
    <source>
        <dbReference type="EMBL" id="BAU47030.1"/>
    </source>
</evidence>
<dbReference type="Proteomes" id="UP000218899">
    <property type="component" value="Chromosome"/>
</dbReference>
<organism evidence="1 2">
    <name type="scientific">Sulfurifustis variabilis</name>
    <dbReference type="NCBI Taxonomy" id="1675686"/>
    <lineage>
        <taxon>Bacteria</taxon>
        <taxon>Pseudomonadati</taxon>
        <taxon>Pseudomonadota</taxon>
        <taxon>Gammaproteobacteria</taxon>
        <taxon>Acidiferrobacterales</taxon>
        <taxon>Acidiferrobacteraceae</taxon>
        <taxon>Sulfurifustis</taxon>
    </lineage>
</organism>
<dbReference type="EMBL" id="AP014936">
    <property type="protein sequence ID" value="BAU47030.1"/>
    <property type="molecule type" value="Genomic_DNA"/>
</dbReference>
<proteinExistence type="predicted"/>